<reference evidence="1 2" key="1">
    <citation type="journal article" date="2021" name="Sci. Rep.">
        <title>The genome of the diatom Chaetoceros tenuissimus carries an ancient integrated fragment of an extant virus.</title>
        <authorList>
            <person name="Hongo Y."/>
            <person name="Kimura K."/>
            <person name="Takaki Y."/>
            <person name="Yoshida Y."/>
            <person name="Baba S."/>
            <person name="Kobayashi G."/>
            <person name="Nagasaki K."/>
            <person name="Hano T."/>
            <person name="Tomaru Y."/>
        </authorList>
    </citation>
    <scope>NUCLEOTIDE SEQUENCE [LARGE SCALE GENOMIC DNA]</scope>
    <source>
        <strain evidence="1 2">NIES-3715</strain>
    </source>
</reference>
<accession>A0AAD3HB95</accession>
<dbReference type="InterPro" id="IPR036770">
    <property type="entry name" value="Ankyrin_rpt-contain_sf"/>
</dbReference>
<gene>
    <name evidence="1" type="ORF">CTEN210_13477</name>
</gene>
<evidence type="ECO:0000313" key="2">
    <source>
        <dbReference type="Proteomes" id="UP001054902"/>
    </source>
</evidence>
<dbReference type="Gene3D" id="1.25.40.20">
    <property type="entry name" value="Ankyrin repeat-containing domain"/>
    <property type="match status" value="1"/>
</dbReference>
<dbReference type="SUPFAM" id="SSF48403">
    <property type="entry name" value="Ankyrin repeat"/>
    <property type="match status" value="1"/>
</dbReference>
<evidence type="ECO:0000313" key="1">
    <source>
        <dbReference type="EMBL" id="GFH57001.1"/>
    </source>
</evidence>
<dbReference type="EMBL" id="BLLK01000057">
    <property type="protein sequence ID" value="GFH57001.1"/>
    <property type="molecule type" value="Genomic_DNA"/>
</dbReference>
<dbReference type="Proteomes" id="UP001054902">
    <property type="component" value="Unassembled WGS sequence"/>
</dbReference>
<organism evidence="1 2">
    <name type="scientific">Chaetoceros tenuissimus</name>
    <dbReference type="NCBI Taxonomy" id="426638"/>
    <lineage>
        <taxon>Eukaryota</taxon>
        <taxon>Sar</taxon>
        <taxon>Stramenopiles</taxon>
        <taxon>Ochrophyta</taxon>
        <taxon>Bacillariophyta</taxon>
        <taxon>Coscinodiscophyceae</taxon>
        <taxon>Chaetocerotophycidae</taxon>
        <taxon>Chaetocerotales</taxon>
        <taxon>Chaetocerotaceae</taxon>
        <taxon>Chaetoceros</taxon>
    </lineage>
</organism>
<name>A0AAD3HB95_9STRA</name>
<comment type="caution">
    <text evidence="1">The sequence shown here is derived from an EMBL/GenBank/DDBJ whole genome shotgun (WGS) entry which is preliminary data.</text>
</comment>
<protein>
    <recommendedName>
        <fullName evidence="3">Ankyrin repeat protein</fullName>
    </recommendedName>
</protein>
<sequence>MDDHRNPNEAPARKKARVEVEDCTTRRTDALTRKIQNLAKEFPEMKYVLDLSDLRNIIEPIVTKYKDEVDADKNRQRHEANSPIYMLPDEMIAKCFSYVKGSYLLVAPNNNYLRDLSDRNPSLCYVALWFGHLETLKWLRSKGFDASQLNRTNAYMTRAVLSKNIDFISYCKEEGYYFNRDHSHDIAAIQTDDIDIFKFCFENGCEFSSDALSVAAARNLLDVCKYLRSKAVQWAPDAMDYVVQSKSLEILKFAHENGCVWTQETWKYCVLYGNNWDIMNYLHLVDFIISKKLPWEEELLLQCIRYKLKKATRALVENSPRESLPKSLSYIAGVLDTSFDFDIMKSLHSMGIPFGEGLLKKFCGYTSPEKLVEISKWALQNSYEIEEDEIYKVFCQTWFDIGILRLLYTNSELRLDMVVKRLFRDKHYKKGFFRSEQFQLFLDLSCTLTKSLTKTILKCWLSNQGNDVLQDIVDILLYSEHLSIDDIYMNIEESDDDESDDDDVIIMD</sequence>
<evidence type="ECO:0008006" key="3">
    <source>
        <dbReference type="Google" id="ProtNLM"/>
    </source>
</evidence>
<proteinExistence type="predicted"/>
<keyword evidence="2" id="KW-1185">Reference proteome</keyword>
<dbReference type="AlphaFoldDB" id="A0AAD3HB95"/>